<evidence type="ECO:0000313" key="5">
    <source>
        <dbReference type="Proteomes" id="UP000489190"/>
    </source>
</evidence>
<dbReference type="EMBL" id="WIWI01000025">
    <property type="protein sequence ID" value="MQT89678.1"/>
    <property type="molecule type" value="Genomic_DNA"/>
</dbReference>
<evidence type="ECO:0000313" key="4">
    <source>
        <dbReference type="Proteomes" id="UP000447574"/>
    </source>
</evidence>
<dbReference type="AlphaFoldDB" id="A0A7X1XDQ1"/>
<sequence length="61" mass="6939">MQNERFQLRPSSSPKKPWLVEDTKADPAEDPVIYHFSSKKKAADFKSMMDSEHGATQEDVA</sequence>
<dbReference type="Proteomes" id="UP000489190">
    <property type="component" value="Unassembled WGS sequence"/>
</dbReference>
<proteinExistence type="predicted"/>
<dbReference type="RefSeq" id="WP_153328336.1">
    <property type="nucleotide sequence ID" value="NZ_WIWF01000007.1"/>
</dbReference>
<dbReference type="Proteomes" id="UP000447574">
    <property type="component" value="Unassembled WGS sequence"/>
</dbReference>
<feature type="region of interest" description="Disordered" evidence="1">
    <location>
        <begin position="1"/>
        <end position="24"/>
    </location>
</feature>
<name>A0A7X1XDQ1_9PSED</name>
<organism evidence="3 5">
    <name type="scientific">Pseudomonas helleri</name>
    <dbReference type="NCBI Taxonomy" id="1608996"/>
    <lineage>
        <taxon>Bacteria</taxon>
        <taxon>Pseudomonadati</taxon>
        <taxon>Pseudomonadota</taxon>
        <taxon>Gammaproteobacteria</taxon>
        <taxon>Pseudomonadales</taxon>
        <taxon>Pseudomonadaceae</taxon>
        <taxon>Pseudomonas</taxon>
    </lineage>
</organism>
<evidence type="ECO:0000313" key="2">
    <source>
        <dbReference type="EMBL" id="MQT73286.1"/>
    </source>
</evidence>
<evidence type="ECO:0000256" key="1">
    <source>
        <dbReference type="SAM" id="MobiDB-lite"/>
    </source>
</evidence>
<gene>
    <name evidence="2" type="ORF">GHO37_03060</name>
    <name evidence="3" type="ORF">GHO39_11105</name>
</gene>
<feature type="compositionally biased region" description="Polar residues" evidence="1">
    <location>
        <begin position="1"/>
        <end position="14"/>
    </location>
</feature>
<accession>A0A7X1XDQ1</accession>
<evidence type="ECO:0000313" key="3">
    <source>
        <dbReference type="EMBL" id="MQT89678.1"/>
    </source>
</evidence>
<protein>
    <submittedName>
        <fullName evidence="3">Uncharacterized protein</fullName>
    </submittedName>
</protein>
<dbReference type="EMBL" id="WIWF01000007">
    <property type="protein sequence ID" value="MQT73286.1"/>
    <property type="molecule type" value="Genomic_DNA"/>
</dbReference>
<comment type="caution">
    <text evidence="3">The sequence shown here is derived from an EMBL/GenBank/DDBJ whole genome shotgun (WGS) entry which is preliminary data.</text>
</comment>
<reference evidence="4 5" key="1">
    <citation type="submission" date="2019-10" db="EMBL/GenBank/DDBJ databases">
        <title>Evaluation of single-gene subtyping targets for Pseudomonas.</title>
        <authorList>
            <person name="Reichler S.J."/>
            <person name="Orsi R.H."/>
            <person name="Wiedmann M."/>
            <person name="Martin N.H."/>
            <person name="Murphy S.I."/>
        </authorList>
    </citation>
    <scope>NUCLEOTIDE SEQUENCE [LARGE SCALE GENOMIC DNA]</scope>
    <source>
        <strain evidence="2 4">FSL R10-2932</strain>
        <strain evidence="3 5">FSL R10-3254</strain>
    </source>
</reference>